<reference evidence="2 3" key="1">
    <citation type="submission" date="2021-05" db="EMBL/GenBank/DDBJ databases">
        <title>Phylogenetic classification of ten novel species belonging to the genus Bifidobacterium comprising B. colchicus sp. nov., B. abeli sp. nov., B. bicoloris sp. nov., B. guerezis sp. nov., B. rosaliae sp. nov., B. santillanensis sp. nov., B. argentati sp. nov., B. amazzoni sp. nov., B. pluviali sp. nov., and B. pinnaculum sp. nov.</title>
        <authorList>
            <person name="Lugli G.A."/>
            <person name="Ruiz Garcia L."/>
            <person name="Margolles A."/>
            <person name="Ventura M."/>
        </authorList>
    </citation>
    <scope>NUCLEOTIDE SEQUENCE [LARGE SCALE GENOMIC DNA]</scope>
    <source>
        <strain evidence="2 3">6T3</strain>
    </source>
</reference>
<dbReference type="Proteomes" id="UP000812844">
    <property type="component" value="Unassembled WGS sequence"/>
</dbReference>
<gene>
    <name evidence="2" type="ORF">KIH73_08060</name>
</gene>
<feature type="compositionally biased region" description="Polar residues" evidence="1">
    <location>
        <begin position="8"/>
        <end position="21"/>
    </location>
</feature>
<comment type="caution">
    <text evidence="2">The sequence shown here is derived from an EMBL/GenBank/DDBJ whole genome shotgun (WGS) entry which is preliminary data.</text>
</comment>
<feature type="non-terminal residue" evidence="2">
    <location>
        <position position="65"/>
    </location>
</feature>
<keyword evidence="3" id="KW-1185">Reference proteome</keyword>
<evidence type="ECO:0000256" key="1">
    <source>
        <dbReference type="SAM" id="MobiDB-lite"/>
    </source>
</evidence>
<sequence>MADENVTAPENINDPTAQATTPAPDGQASVTQDTPAEQPEATVAETVEVAAEPKADAPKPAPTPA</sequence>
<organism evidence="2 3">
    <name type="scientific">Bifidobacterium phasiani</name>
    <dbReference type="NCBI Taxonomy" id="2834431"/>
    <lineage>
        <taxon>Bacteria</taxon>
        <taxon>Bacillati</taxon>
        <taxon>Actinomycetota</taxon>
        <taxon>Actinomycetes</taxon>
        <taxon>Bifidobacteriales</taxon>
        <taxon>Bifidobacteriaceae</taxon>
        <taxon>Bifidobacterium</taxon>
    </lineage>
</organism>
<evidence type="ECO:0000313" key="2">
    <source>
        <dbReference type="EMBL" id="MBW3083316.1"/>
    </source>
</evidence>
<protein>
    <submittedName>
        <fullName evidence="2">DUF349 domain-containing protein</fullName>
    </submittedName>
</protein>
<name>A0ABS6W9Y2_9BIFI</name>
<proteinExistence type="predicted"/>
<accession>A0ABS6W9Y2</accession>
<evidence type="ECO:0000313" key="3">
    <source>
        <dbReference type="Proteomes" id="UP000812844"/>
    </source>
</evidence>
<feature type="region of interest" description="Disordered" evidence="1">
    <location>
        <begin position="1"/>
        <end position="41"/>
    </location>
</feature>
<dbReference type="EMBL" id="JAHBBD010000019">
    <property type="protein sequence ID" value="MBW3083316.1"/>
    <property type="molecule type" value="Genomic_DNA"/>
</dbReference>